<keyword evidence="3" id="KW-1185">Reference proteome</keyword>
<name>A0A7W6GRM1_9RHOB</name>
<feature type="transmembrane region" description="Helical" evidence="1">
    <location>
        <begin position="41"/>
        <end position="60"/>
    </location>
</feature>
<keyword evidence="1" id="KW-0812">Transmembrane</keyword>
<keyword evidence="1" id="KW-1133">Transmembrane helix</keyword>
<dbReference type="RefSeq" id="WP_183965125.1">
    <property type="nucleotide sequence ID" value="NZ_BAABBZ010000018.1"/>
</dbReference>
<protein>
    <submittedName>
        <fullName evidence="2">Uncharacterized protein</fullName>
    </submittedName>
</protein>
<proteinExistence type="predicted"/>
<keyword evidence="1" id="KW-0472">Membrane</keyword>
<comment type="caution">
    <text evidence="2">The sequence shown here is derived from an EMBL/GenBank/DDBJ whole genome shotgun (WGS) entry which is preliminary data.</text>
</comment>
<organism evidence="2 3">
    <name type="scientific">Sagittula marina</name>
    <dbReference type="NCBI Taxonomy" id="943940"/>
    <lineage>
        <taxon>Bacteria</taxon>
        <taxon>Pseudomonadati</taxon>
        <taxon>Pseudomonadota</taxon>
        <taxon>Alphaproteobacteria</taxon>
        <taxon>Rhodobacterales</taxon>
        <taxon>Roseobacteraceae</taxon>
        <taxon>Sagittula</taxon>
    </lineage>
</organism>
<accession>A0A7W6GRM1</accession>
<evidence type="ECO:0000256" key="1">
    <source>
        <dbReference type="SAM" id="Phobius"/>
    </source>
</evidence>
<dbReference type="EMBL" id="JACIEJ010000004">
    <property type="protein sequence ID" value="MBB3985501.1"/>
    <property type="molecule type" value="Genomic_DNA"/>
</dbReference>
<gene>
    <name evidence="2" type="ORF">GGQ68_001834</name>
</gene>
<evidence type="ECO:0000313" key="3">
    <source>
        <dbReference type="Proteomes" id="UP000541426"/>
    </source>
</evidence>
<sequence length="91" mass="10009">MILTVILGALAGWGARQIETQVTDQLYRWLGDDHMIADQDRGVASLLLCLMAAAAILSLLGESGRVFLFTLIASLGYFQQELRASVLSRKR</sequence>
<dbReference type="Proteomes" id="UP000541426">
    <property type="component" value="Unassembled WGS sequence"/>
</dbReference>
<dbReference type="AlphaFoldDB" id="A0A7W6GRM1"/>
<reference evidence="2 3" key="1">
    <citation type="submission" date="2020-08" db="EMBL/GenBank/DDBJ databases">
        <title>Genomic Encyclopedia of Type Strains, Phase IV (KMG-IV): sequencing the most valuable type-strain genomes for metagenomic binning, comparative biology and taxonomic classification.</title>
        <authorList>
            <person name="Goeker M."/>
        </authorList>
    </citation>
    <scope>NUCLEOTIDE SEQUENCE [LARGE SCALE GENOMIC DNA]</scope>
    <source>
        <strain evidence="2 3">DSM 102235</strain>
    </source>
</reference>
<evidence type="ECO:0000313" key="2">
    <source>
        <dbReference type="EMBL" id="MBB3985501.1"/>
    </source>
</evidence>